<organism evidence="2">
    <name type="scientific">Dyadobacter sp. 676</name>
    <dbReference type="NCBI Taxonomy" id="3088362"/>
    <lineage>
        <taxon>Bacteria</taxon>
        <taxon>Pseudomonadati</taxon>
        <taxon>Bacteroidota</taxon>
        <taxon>Cytophagia</taxon>
        <taxon>Cytophagales</taxon>
        <taxon>Spirosomataceae</taxon>
        <taxon>Dyadobacter</taxon>
    </lineage>
</organism>
<dbReference type="InterPro" id="IPR018739">
    <property type="entry name" value="DUF2281"/>
</dbReference>
<proteinExistence type="predicted"/>
<protein>
    <submittedName>
        <fullName evidence="2">DUF2281 domain-containing protein</fullName>
    </submittedName>
</protein>
<dbReference type="Pfam" id="PF10047">
    <property type="entry name" value="DUF2281"/>
    <property type="match status" value="1"/>
</dbReference>
<dbReference type="RefSeq" id="WP_353722109.1">
    <property type="nucleotide sequence ID" value="NZ_CP159289.1"/>
</dbReference>
<gene>
    <name evidence="2" type="ORF">ABV298_10705</name>
</gene>
<accession>A0AAU8FQD2</accession>
<reference evidence="2" key="1">
    <citation type="submission" date="2024-06" db="EMBL/GenBank/DDBJ databases">
        <title>Sequencing and assembly of the genome of Dyadobacter sp. strain 676, a symbiont of Cyamopsis tetragonoloba.</title>
        <authorList>
            <person name="Guro P."/>
            <person name="Sazanova A."/>
            <person name="Kuznetsova I."/>
            <person name="Belimov A."/>
            <person name="Safronova V."/>
        </authorList>
    </citation>
    <scope>NUCLEOTIDE SEQUENCE</scope>
    <source>
        <strain evidence="2">676</strain>
    </source>
</reference>
<sequence>MTKIELQSQIQRKVQGLPADVLQELYDYLEAILEKRKQQAEIKSDLQEWWNGIADFSDDFLTQRIQPPLDKSENLFE</sequence>
<dbReference type="EMBL" id="CP159289">
    <property type="protein sequence ID" value="XCH26828.1"/>
    <property type="molecule type" value="Genomic_DNA"/>
</dbReference>
<evidence type="ECO:0000313" key="2">
    <source>
        <dbReference type="EMBL" id="XCH26828.1"/>
    </source>
</evidence>
<evidence type="ECO:0000259" key="1">
    <source>
        <dbReference type="Pfam" id="PF10047"/>
    </source>
</evidence>
<dbReference type="AlphaFoldDB" id="A0AAU8FQD2"/>
<feature type="domain" description="DUF2281" evidence="1">
    <location>
        <begin position="10"/>
        <end position="60"/>
    </location>
</feature>
<name>A0AAU8FQD2_9BACT</name>